<proteinExistence type="predicted"/>
<dbReference type="EMBL" id="LR134363">
    <property type="protein sequence ID" value="VEG74599.1"/>
    <property type="molecule type" value="Genomic_DNA"/>
</dbReference>
<dbReference type="STRING" id="1278298.GCA_000428685_01761"/>
<accession>A0A3S4SF53</accession>
<dbReference type="KEGG" id="asla:NCTC11923_01233"/>
<evidence type="ECO:0000313" key="1">
    <source>
        <dbReference type="EMBL" id="VEG74599.1"/>
    </source>
</evidence>
<sequence length="276" mass="29070">MGLRATVVNYRLRVGRFRRGGDAVTLTQADTTTCGAACVLAARLLLDPAEAADLAADLETTLDANLATGLEADLAAGPGPGPQKARGAQLMEALRRRQKRLQSMMNRRGLRIAPWPGALGSTPWALAAQMSALTGAAYRVRWVADRRRGWGGVVEQMRDHAATGAPVLLLTGGDPGLGLRARRADQPTGPALLLPPAIPRHYVLALPWRLIGQEDPGPARLHLYEPGTGAVRAVDLAAARDPRRPGPRELGGWPRILATIAPAAPAPPGAAQEGLP</sequence>
<keyword evidence="2" id="KW-1185">Reference proteome</keyword>
<evidence type="ECO:0000313" key="2">
    <source>
        <dbReference type="Proteomes" id="UP000276899"/>
    </source>
</evidence>
<gene>
    <name evidence="1" type="ORF">NCTC11923_01233</name>
</gene>
<name>A0A3S4SF53_9ACTO</name>
<protein>
    <submittedName>
        <fullName evidence="1">Uncharacterized protein</fullName>
    </submittedName>
</protein>
<organism evidence="1 2">
    <name type="scientific">Actinomyces slackii</name>
    <dbReference type="NCBI Taxonomy" id="52774"/>
    <lineage>
        <taxon>Bacteria</taxon>
        <taxon>Bacillati</taxon>
        <taxon>Actinomycetota</taxon>
        <taxon>Actinomycetes</taxon>
        <taxon>Actinomycetales</taxon>
        <taxon>Actinomycetaceae</taxon>
        <taxon>Actinomyces</taxon>
    </lineage>
</organism>
<dbReference type="RefSeq" id="WP_084500695.1">
    <property type="nucleotide sequence ID" value="NZ_CBCRWE010000109.1"/>
</dbReference>
<dbReference type="AlphaFoldDB" id="A0A3S4SF53"/>
<reference evidence="1 2" key="1">
    <citation type="submission" date="2018-12" db="EMBL/GenBank/DDBJ databases">
        <authorList>
            <consortium name="Pathogen Informatics"/>
        </authorList>
    </citation>
    <scope>NUCLEOTIDE SEQUENCE [LARGE SCALE GENOMIC DNA]</scope>
    <source>
        <strain evidence="1 2">NCTC11923</strain>
    </source>
</reference>
<dbReference type="Proteomes" id="UP000276899">
    <property type="component" value="Chromosome"/>
</dbReference>